<comment type="caution">
    <text evidence="2">The sequence shown here is derived from an EMBL/GenBank/DDBJ whole genome shotgun (WGS) entry which is preliminary data.</text>
</comment>
<dbReference type="InterPro" id="IPR013830">
    <property type="entry name" value="SGNH_hydro"/>
</dbReference>
<evidence type="ECO:0000259" key="1">
    <source>
        <dbReference type="Pfam" id="PF13472"/>
    </source>
</evidence>
<dbReference type="EMBL" id="LGTQ01000006">
    <property type="protein sequence ID" value="KPM48988.1"/>
    <property type="molecule type" value="Genomic_DNA"/>
</dbReference>
<dbReference type="Proteomes" id="UP000050454">
    <property type="component" value="Unassembled WGS sequence"/>
</dbReference>
<dbReference type="Pfam" id="PF13472">
    <property type="entry name" value="Lipase_GDSL_2"/>
    <property type="match status" value="1"/>
</dbReference>
<proteinExistence type="predicted"/>
<reference evidence="2 3" key="1">
    <citation type="submission" date="2015-07" db="EMBL/GenBank/DDBJ databases">
        <title>The draft genome sequence of Leadbetterella sp. JN14-9.</title>
        <authorList>
            <person name="Liu Y."/>
            <person name="Du J."/>
            <person name="Shao Z."/>
        </authorList>
    </citation>
    <scope>NUCLEOTIDE SEQUENCE [LARGE SCALE GENOMIC DNA]</scope>
    <source>
        <strain evidence="2 3">JN14-9</strain>
    </source>
</reference>
<dbReference type="GO" id="GO:0016788">
    <property type="term" value="F:hydrolase activity, acting on ester bonds"/>
    <property type="evidence" value="ECO:0007669"/>
    <property type="project" value="UniProtKB-ARBA"/>
</dbReference>
<dbReference type="SUPFAM" id="SSF52266">
    <property type="entry name" value="SGNH hydrolase"/>
    <property type="match status" value="1"/>
</dbReference>
<dbReference type="Gene3D" id="3.40.50.1110">
    <property type="entry name" value="SGNH hydrolase"/>
    <property type="match status" value="1"/>
</dbReference>
<sequence length="204" mass="23765">MEDEFREEVTALAAQKLKNHTENPIVFYGSSSFRLWETLQQDIPELTCLNLAFGGSQIIHCIKYYEELLGKTQPQKIMFYCGDNDIAEDIAPEEILMRFQSFLEKVDRQFPEVPLTFLSIKPSPIRAEKLDVIQRTNQLTEAFLRDKPLRYFLDIHNPMLENTAVRPELFTEDELHMNEQGYSIWASIVREHLGLEAPDLVENN</sequence>
<keyword evidence="3" id="KW-1185">Reference proteome</keyword>
<dbReference type="AlphaFoldDB" id="A0A0N8HA25"/>
<dbReference type="InterPro" id="IPR036514">
    <property type="entry name" value="SGNH_hydro_sf"/>
</dbReference>
<organism evidence="2 3">
    <name type="scientific">Jiulongibacter sediminis</name>
    <dbReference type="NCBI Taxonomy" id="1605367"/>
    <lineage>
        <taxon>Bacteria</taxon>
        <taxon>Pseudomonadati</taxon>
        <taxon>Bacteroidota</taxon>
        <taxon>Cytophagia</taxon>
        <taxon>Cytophagales</taxon>
        <taxon>Leadbetterellaceae</taxon>
        <taxon>Jiulongibacter</taxon>
    </lineage>
</organism>
<feature type="domain" description="SGNH hydrolase-type esterase" evidence="1">
    <location>
        <begin position="36"/>
        <end position="183"/>
    </location>
</feature>
<name>A0A0N8HA25_9BACT</name>
<gene>
    <name evidence="2" type="ORF">AFM12_06340</name>
</gene>
<accession>A0A0N8HA25</accession>
<dbReference type="PATRIC" id="fig|1605367.3.peg.2634"/>
<dbReference type="STRING" id="1605367.AFM12_06340"/>
<protein>
    <recommendedName>
        <fullName evidence="1">SGNH hydrolase-type esterase domain-containing protein</fullName>
    </recommendedName>
</protein>
<evidence type="ECO:0000313" key="3">
    <source>
        <dbReference type="Proteomes" id="UP000050454"/>
    </source>
</evidence>
<evidence type="ECO:0000313" key="2">
    <source>
        <dbReference type="EMBL" id="KPM48988.1"/>
    </source>
</evidence>